<organism evidence="2">
    <name type="scientific">mine drainage metagenome</name>
    <dbReference type="NCBI Taxonomy" id="410659"/>
    <lineage>
        <taxon>unclassified sequences</taxon>
        <taxon>metagenomes</taxon>
        <taxon>ecological metagenomes</taxon>
    </lineage>
</organism>
<dbReference type="AlphaFoldDB" id="A0A1J5R309"/>
<dbReference type="InterPro" id="IPR000182">
    <property type="entry name" value="GNAT_dom"/>
</dbReference>
<sequence>MHDLPVAVLSMKRGTHAAARAIALTVADDTGRLIASLVPVGRWALGDASLIEQVCAWRARNMRMFLTQFASSADSTRNYLERLAIGDPRRLLFIIEGPDSVALGHIGLIELSRTSAEIDNVMRGDAPVPPRLMYLAQRRLLQWCFDALRLDYCTIRVLSYNSHAIDLYIRLGFSPRGKIHLFRDETNGLITHKPCAPQQSNVDYWCDELVIQRPVDTTQQQRLPSPLS</sequence>
<comment type="caution">
    <text evidence="2">The sequence shown here is derived from an EMBL/GenBank/DDBJ whole genome shotgun (WGS) entry which is preliminary data.</text>
</comment>
<dbReference type="GO" id="GO:0016747">
    <property type="term" value="F:acyltransferase activity, transferring groups other than amino-acyl groups"/>
    <property type="evidence" value="ECO:0007669"/>
    <property type="project" value="InterPro"/>
</dbReference>
<feature type="domain" description="N-acetyltransferase" evidence="1">
    <location>
        <begin position="52"/>
        <end position="173"/>
    </location>
</feature>
<protein>
    <recommendedName>
        <fullName evidence="1">N-acetyltransferase domain-containing protein</fullName>
    </recommendedName>
</protein>
<dbReference type="InterPro" id="IPR016181">
    <property type="entry name" value="Acyl_CoA_acyltransferase"/>
</dbReference>
<dbReference type="EMBL" id="MLJW01000295">
    <property type="protein sequence ID" value="OIQ90352.1"/>
    <property type="molecule type" value="Genomic_DNA"/>
</dbReference>
<name>A0A1J5R309_9ZZZZ</name>
<accession>A0A1J5R309</accession>
<dbReference type="Gene3D" id="3.40.630.30">
    <property type="match status" value="1"/>
</dbReference>
<proteinExistence type="predicted"/>
<gene>
    <name evidence="2" type="ORF">GALL_277440</name>
</gene>
<reference evidence="2" key="1">
    <citation type="submission" date="2016-10" db="EMBL/GenBank/DDBJ databases">
        <title>Sequence of Gallionella enrichment culture.</title>
        <authorList>
            <person name="Poehlein A."/>
            <person name="Muehling M."/>
            <person name="Daniel R."/>
        </authorList>
    </citation>
    <scope>NUCLEOTIDE SEQUENCE</scope>
</reference>
<dbReference type="SUPFAM" id="SSF55729">
    <property type="entry name" value="Acyl-CoA N-acyltransferases (Nat)"/>
    <property type="match status" value="1"/>
</dbReference>
<evidence type="ECO:0000259" key="1">
    <source>
        <dbReference type="Pfam" id="PF13302"/>
    </source>
</evidence>
<dbReference type="Pfam" id="PF13302">
    <property type="entry name" value="Acetyltransf_3"/>
    <property type="match status" value="1"/>
</dbReference>
<evidence type="ECO:0000313" key="2">
    <source>
        <dbReference type="EMBL" id="OIQ90352.1"/>
    </source>
</evidence>